<dbReference type="AlphaFoldDB" id="A0A7Z8KMI3"/>
<organism evidence="3 4">
    <name type="scientific">Methanolobus vulcani</name>
    <dbReference type="NCBI Taxonomy" id="38026"/>
    <lineage>
        <taxon>Archaea</taxon>
        <taxon>Methanobacteriati</taxon>
        <taxon>Methanobacteriota</taxon>
        <taxon>Stenosarchaea group</taxon>
        <taxon>Methanomicrobia</taxon>
        <taxon>Methanosarcinales</taxon>
        <taxon>Methanosarcinaceae</taxon>
        <taxon>Methanolobus</taxon>
    </lineage>
</organism>
<feature type="transmembrane region" description="Helical" evidence="1">
    <location>
        <begin position="178"/>
        <end position="199"/>
    </location>
</feature>
<reference evidence="3 4" key="1">
    <citation type="submission" date="2019-06" db="EMBL/GenBank/DDBJ databases">
        <title>Draft genome sequence of Methanolobus vulcani B1d.</title>
        <authorList>
            <person name="Creighbaum A.J."/>
            <person name="Ticak T."/>
            <person name="Hariraju D."/>
            <person name="Arivett B.A."/>
            <person name="Ferguson D.J.Jr."/>
        </authorList>
    </citation>
    <scope>NUCLEOTIDE SEQUENCE [LARGE SCALE GENOMIC DNA]</scope>
    <source>
        <strain evidence="3 4">B1d</strain>
    </source>
</reference>
<sequence length="251" mass="28408">MDLIRKQRFFEVDALRGIAIILMVIFHFIFTIDYLGIHEFDMHSGLLLVIGRSAAILFLFLVGVSLTLSYSRAKISSDGTQGQFIHYLKRGAGIFGWGLVITVVTATFLERGTIYFGILHLIGVSIILAYPLLRFREKNLHLGLSFLFAGVIMRGAYANYPWLLFLGVKPYGFYSLDYVPLIPWFGVVLLGVFTGNSLYPDYRRNFHMCDCGENTVVRALVYMGKKSLLIYLVHQPVIVGLLYLFSSIVAR</sequence>
<evidence type="ECO:0000313" key="4">
    <source>
        <dbReference type="Proteomes" id="UP000319335"/>
    </source>
</evidence>
<feature type="transmembrane region" description="Helical" evidence="1">
    <location>
        <begin position="91"/>
        <end position="108"/>
    </location>
</feature>
<feature type="transmembrane region" description="Helical" evidence="1">
    <location>
        <begin position="49"/>
        <end position="70"/>
    </location>
</feature>
<feature type="transmembrane region" description="Helical" evidence="1">
    <location>
        <begin position="114"/>
        <end position="133"/>
    </location>
</feature>
<evidence type="ECO:0000313" key="3">
    <source>
        <dbReference type="EMBL" id="TQD24919.1"/>
    </source>
</evidence>
<evidence type="ECO:0000259" key="2">
    <source>
        <dbReference type="Pfam" id="PF07786"/>
    </source>
</evidence>
<dbReference type="Proteomes" id="UP000319335">
    <property type="component" value="Unassembled WGS sequence"/>
</dbReference>
<gene>
    <name evidence="3" type="ORF">FKV42_07555</name>
</gene>
<comment type="caution">
    <text evidence="3">The sequence shown here is derived from an EMBL/GenBank/DDBJ whole genome shotgun (WGS) entry which is preliminary data.</text>
</comment>
<dbReference type="RefSeq" id="WP_154809644.1">
    <property type="nucleotide sequence ID" value="NZ_VIAQ01000015.1"/>
</dbReference>
<evidence type="ECO:0000256" key="1">
    <source>
        <dbReference type="SAM" id="Phobius"/>
    </source>
</evidence>
<accession>A0A7Z8KMI3</accession>
<name>A0A7Z8KMI3_9EURY</name>
<dbReference type="InterPro" id="IPR012429">
    <property type="entry name" value="HGSNAT_cat"/>
</dbReference>
<dbReference type="OrthoDB" id="51594at2157"/>
<dbReference type="Pfam" id="PF07786">
    <property type="entry name" value="HGSNAT_cat"/>
    <property type="match status" value="1"/>
</dbReference>
<feature type="transmembrane region" description="Helical" evidence="1">
    <location>
        <begin position="14"/>
        <end position="37"/>
    </location>
</feature>
<proteinExistence type="predicted"/>
<dbReference type="EMBL" id="VIAQ01000015">
    <property type="protein sequence ID" value="TQD24919.1"/>
    <property type="molecule type" value="Genomic_DNA"/>
</dbReference>
<keyword evidence="1" id="KW-0812">Transmembrane</keyword>
<keyword evidence="1" id="KW-1133">Transmembrane helix</keyword>
<feature type="domain" description="Heparan-alpha-glucosaminide N-acetyltransferase catalytic" evidence="2">
    <location>
        <begin position="8"/>
        <end position="236"/>
    </location>
</feature>
<feature type="transmembrane region" description="Helical" evidence="1">
    <location>
        <begin position="228"/>
        <end position="250"/>
    </location>
</feature>
<keyword evidence="4" id="KW-1185">Reference proteome</keyword>
<keyword evidence="1" id="KW-0472">Membrane</keyword>
<protein>
    <submittedName>
        <fullName evidence="3">DUF1624 domain-containing protein</fullName>
    </submittedName>
</protein>
<feature type="transmembrane region" description="Helical" evidence="1">
    <location>
        <begin position="140"/>
        <end position="158"/>
    </location>
</feature>